<accession>A0A832A5P9</accession>
<comment type="caution">
    <text evidence="7">The sequence shown here is derived from an EMBL/GenBank/DDBJ whole genome shotgun (WGS) entry which is preliminary data.</text>
</comment>
<dbReference type="PANTHER" id="PTHR42792:SF1">
    <property type="entry name" value="FLAGELLAR HOOK-ASSOCIATED PROTEIN 3"/>
    <property type="match status" value="1"/>
</dbReference>
<feature type="domain" description="Flagellin C-terminal" evidence="6">
    <location>
        <begin position="207"/>
        <end position="289"/>
    </location>
</feature>
<dbReference type="Gene3D" id="1.20.1330.10">
    <property type="entry name" value="f41 fragment of flagellin, N-terminal domain"/>
    <property type="match status" value="1"/>
</dbReference>
<dbReference type="PANTHER" id="PTHR42792">
    <property type="entry name" value="FLAGELLIN"/>
    <property type="match status" value="1"/>
</dbReference>
<feature type="domain" description="Flagellin N-terminal" evidence="5">
    <location>
        <begin position="9"/>
        <end position="136"/>
    </location>
</feature>
<dbReference type="Pfam" id="PF00700">
    <property type="entry name" value="Flagellin_C"/>
    <property type="match status" value="1"/>
</dbReference>
<evidence type="ECO:0000256" key="1">
    <source>
        <dbReference type="ARBA" id="ARBA00005709"/>
    </source>
</evidence>
<dbReference type="AlphaFoldDB" id="A0A832A5P9"/>
<evidence type="ECO:0000313" key="7">
    <source>
        <dbReference type="EMBL" id="HFK96740.1"/>
    </source>
</evidence>
<dbReference type="SUPFAM" id="SSF64518">
    <property type="entry name" value="Phase 1 flagellin"/>
    <property type="match status" value="1"/>
</dbReference>
<dbReference type="GO" id="GO:0005576">
    <property type="term" value="C:extracellular region"/>
    <property type="evidence" value="ECO:0007669"/>
    <property type="project" value="UniProtKB-SubCell"/>
</dbReference>
<evidence type="ECO:0000256" key="4">
    <source>
        <dbReference type="SAM" id="MobiDB-lite"/>
    </source>
</evidence>
<comment type="function">
    <text evidence="3">Flagellin is the subunit protein which polymerizes to form the filaments of bacterial flagella.</text>
</comment>
<dbReference type="Pfam" id="PF00669">
    <property type="entry name" value="Flagellin_N"/>
    <property type="match status" value="1"/>
</dbReference>
<organism evidence="7">
    <name type="scientific">Desulfacinum infernum</name>
    <dbReference type="NCBI Taxonomy" id="35837"/>
    <lineage>
        <taxon>Bacteria</taxon>
        <taxon>Pseudomonadati</taxon>
        <taxon>Thermodesulfobacteriota</taxon>
        <taxon>Syntrophobacteria</taxon>
        <taxon>Syntrophobacterales</taxon>
        <taxon>Syntrophobacteraceae</taxon>
        <taxon>Desulfacinum</taxon>
    </lineage>
</organism>
<evidence type="ECO:0000256" key="2">
    <source>
        <dbReference type="ARBA" id="ARBA00023143"/>
    </source>
</evidence>
<protein>
    <recommendedName>
        <fullName evidence="3">Flagellin</fullName>
    </recommendedName>
</protein>
<evidence type="ECO:0000256" key="3">
    <source>
        <dbReference type="RuleBase" id="RU362073"/>
    </source>
</evidence>
<comment type="subcellular location">
    <subcellularLocation>
        <location evidence="3">Secreted</location>
    </subcellularLocation>
    <subcellularLocation>
        <location evidence="3">Bacterial flagellum</location>
    </subcellularLocation>
</comment>
<dbReference type="InterPro" id="IPR046358">
    <property type="entry name" value="Flagellin_C"/>
</dbReference>
<gene>
    <name evidence="7" type="ORF">ENS06_05370</name>
</gene>
<sequence>MRVTLALMYGTTTRDILRKQENINRLSRDIASGVRLHNPHDDPSAWARSLDVQQALQRLERYKGNVDVAMGMLAVADGGLNHTHDLLVRATEVGMAANTPNSPEEKTAYVEDIAQILEELASTVSEKYNGQSVFGGRPTWNETTETWQWSPSRPEDDPLQLPLGDGTEAMTVPCDLSEIIPAVMNALENLKASIQNEDSQGITTALGTLDDAMENLRGLSATVGTRLTSLERRLDALEALTTHRQQSLSDLRDTDFLDAVSTLQTHQIALEAALKSTLALKDLSLVRYL</sequence>
<comment type="similarity">
    <text evidence="1 3">Belongs to the bacterial flagellin family.</text>
</comment>
<keyword evidence="3" id="KW-0964">Secreted</keyword>
<name>A0A832A5P9_9BACT</name>
<dbReference type="InterPro" id="IPR001029">
    <property type="entry name" value="Flagellin_N"/>
</dbReference>
<dbReference type="GO" id="GO:0009288">
    <property type="term" value="C:bacterial-type flagellum"/>
    <property type="evidence" value="ECO:0007669"/>
    <property type="project" value="UniProtKB-SubCell"/>
</dbReference>
<proteinExistence type="inferred from homology"/>
<feature type="compositionally biased region" description="Polar residues" evidence="4">
    <location>
        <begin position="140"/>
        <end position="151"/>
    </location>
</feature>
<dbReference type="GO" id="GO:0005198">
    <property type="term" value="F:structural molecule activity"/>
    <property type="evidence" value="ECO:0007669"/>
    <property type="project" value="UniProtKB-UniRule"/>
</dbReference>
<dbReference type="EMBL" id="DSTK01000013">
    <property type="protein sequence ID" value="HFK96740.1"/>
    <property type="molecule type" value="Genomic_DNA"/>
</dbReference>
<dbReference type="InterPro" id="IPR001492">
    <property type="entry name" value="Flagellin"/>
</dbReference>
<evidence type="ECO:0000259" key="6">
    <source>
        <dbReference type="Pfam" id="PF00700"/>
    </source>
</evidence>
<evidence type="ECO:0000259" key="5">
    <source>
        <dbReference type="Pfam" id="PF00669"/>
    </source>
</evidence>
<keyword evidence="2 3" id="KW-0975">Bacterial flagellum</keyword>
<feature type="region of interest" description="Disordered" evidence="4">
    <location>
        <begin position="135"/>
        <end position="157"/>
    </location>
</feature>
<reference evidence="7" key="1">
    <citation type="journal article" date="2020" name="mSystems">
        <title>Genome- and Community-Level Interaction Insights into Carbon Utilization and Element Cycling Functions of Hydrothermarchaeota in Hydrothermal Sediment.</title>
        <authorList>
            <person name="Zhou Z."/>
            <person name="Liu Y."/>
            <person name="Xu W."/>
            <person name="Pan J."/>
            <person name="Luo Z.H."/>
            <person name="Li M."/>
        </authorList>
    </citation>
    <scope>NUCLEOTIDE SEQUENCE [LARGE SCALE GENOMIC DNA]</scope>
    <source>
        <strain evidence="7">SpSt-456</strain>
    </source>
</reference>